<evidence type="ECO:0000313" key="2">
    <source>
        <dbReference type="EMBL" id="PPB48946.1"/>
    </source>
</evidence>
<evidence type="ECO:0000256" key="1">
    <source>
        <dbReference type="SAM" id="Phobius"/>
    </source>
</evidence>
<proteinExistence type="predicted"/>
<evidence type="ECO:0000313" key="3">
    <source>
        <dbReference type="Proteomes" id="UP000239297"/>
    </source>
</evidence>
<accession>A0A2S5IWK8</accession>
<organism evidence="2 3">
    <name type="scientific">Arthrobacter pityocampae</name>
    <dbReference type="NCBI Taxonomy" id="547334"/>
    <lineage>
        <taxon>Bacteria</taxon>
        <taxon>Bacillati</taxon>
        <taxon>Actinomycetota</taxon>
        <taxon>Actinomycetes</taxon>
        <taxon>Micrococcales</taxon>
        <taxon>Micrococcaceae</taxon>
        <taxon>Arthrobacter</taxon>
    </lineage>
</organism>
<gene>
    <name evidence="2" type="ORF">C4K88_09405</name>
</gene>
<dbReference type="Proteomes" id="UP000239297">
    <property type="component" value="Unassembled WGS sequence"/>
</dbReference>
<dbReference type="RefSeq" id="WP_104121388.1">
    <property type="nucleotide sequence ID" value="NZ_PRKW01000004.1"/>
</dbReference>
<keyword evidence="3" id="KW-1185">Reference proteome</keyword>
<sequence length="84" mass="9030">MSTIKNGTRRHPRLLTIVWGSVILVVASLLLVSQVVDLSIDPVIVALGLLVGVGLALVAGGILSLRKRLTADDRKDDDPLSEYR</sequence>
<reference evidence="2 3" key="1">
    <citation type="journal article" date="2014" name="Int. J. Syst. Evol. Microbiol.">
        <title>Arthrobacter pityocampae sp. nov., isolated from Thaumetopoea pityocampa (Lep., Thaumetopoeidae).</title>
        <authorList>
            <person name="Ince I.A."/>
            <person name="Demirbag Z."/>
            <person name="Kati H."/>
        </authorList>
    </citation>
    <scope>NUCLEOTIDE SEQUENCE [LARGE SCALE GENOMIC DNA]</scope>
    <source>
        <strain evidence="2 3">Tp2</strain>
    </source>
</reference>
<feature type="transmembrane region" description="Helical" evidence="1">
    <location>
        <begin position="44"/>
        <end position="65"/>
    </location>
</feature>
<name>A0A2S5IWK8_9MICC</name>
<keyword evidence="1" id="KW-0472">Membrane</keyword>
<evidence type="ECO:0008006" key="4">
    <source>
        <dbReference type="Google" id="ProtNLM"/>
    </source>
</evidence>
<protein>
    <recommendedName>
        <fullName evidence="4">DUF2530 domain-containing protein</fullName>
    </recommendedName>
</protein>
<comment type="caution">
    <text evidence="2">The sequence shown here is derived from an EMBL/GenBank/DDBJ whole genome shotgun (WGS) entry which is preliminary data.</text>
</comment>
<keyword evidence="1" id="KW-0812">Transmembrane</keyword>
<keyword evidence="1" id="KW-1133">Transmembrane helix</keyword>
<dbReference type="AlphaFoldDB" id="A0A2S5IWK8"/>
<dbReference type="EMBL" id="PRKW01000004">
    <property type="protein sequence ID" value="PPB48946.1"/>
    <property type="molecule type" value="Genomic_DNA"/>
</dbReference>
<feature type="transmembrane region" description="Helical" evidence="1">
    <location>
        <begin position="12"/>
        <end position="32"/>
    </location>
</feature>